<evidence type="ECO:0000256" key="1">
    <source>
        <dbReference type="ARBA" id="ARBA00004127"/>
    </source>
</evidence>
<dbReference type="InterPro" id="IPR045891">
    <property type="entry name" value="ZIP9"/>
</dbReference>
<dbReference type="Pfam" id="PF02535">
    <property type="entry name" value="Zip"/>
    <property type="match status" value="1"/>
</dbReference>
<feature type="transmembrane region" description="Helical" evidence="8">
    <location>
        <begin position="380"/>
        <end position="398"/>
    </location>
</feature>
<dbReference type="InParanoid" id="A0A165G1S0"/>
<dbReference type="Proteomes" id="UP000076632">
    <property type="component" value="Unassembled WGS sequence"/>
</dbReference>
<gene>
    <name evidence="9" type="ORF">L228DRAFT_283784</name>
</gene>
<dbReference type="GeneID" id="28901284"/>
<feature type="compositionally biased region" description="Basic and acidic residues" evidence="7">
    <location>
        <begin position="189"/>
        <end position="204"/>
    </location>
</feature>
<keyword evidence="10" id="KW-1185">Reference proteome</keyword>
<feature type="transmembrane region" description="Helical" evidence="8">
    <location>
        <begin position="38"/>
        <end position="56"/>
    </location>
</feature>
<dbReference type="EMBL" id="KV407460">
    <property type="protein sequence ID" value="KZF21639.1"/>
    <property type="molecule type" value="Genomic_DNA"/>
</dbReference>
<evidence type="ECO:0000256" key="2">
    <source>
        <dbReference type="ARBA" id="ARBA00004394"/>
    </source>
</evidence>
<feature type="transmembrane region" description="Helical" evidence="8">
    <location>
        <begin position="207"/>
        <end position="224"/>
    </location>
</feature>
<dbReference type="PANTHER" id="PTHR16133">
    <property type="entry name" value="SOLUTE CARRIER FAMILY 39 ZINC TRANSPORTER , MEMBER 9-RELATED"/>
    <property type="match status" value="1"/>
</dbReference>
<sequence length="455" mass="48395">MLDGIFLLLSLSIVMAIASFLAGSLPLSFALKPSQLRLISTIGMGVLVGTSLIVIIPEGVETLYSASSPTHAHAHSLTRRFAPHNPVEWRWMGNKGHSVDVESPLWTSPSQTHPITGKRDDVSVAAPEDFKAPPGPVIPEDFNGSPGPVTPGDKESLDSSQDYGHASIAELPPDSAAPDVPSGTAPDSVPHEQHGEEEHNESMPEPHVWVGVALILGFILMYLIDQLPQHAVGHSHSQQRPYHISLDNLSQRFHRSASPSGGEEQEGFIQSNSTMAETRSLSTTIGLVIHAAADGIALGASTSISSTKLGLIIFVAIMVHKAPAAFGLTSVLLREGWSKREARTHLIIFSLAAPLGALGTWSLVQLLGRGIMGGDQGTQWWTGVLLLFSAGTFLYVAMHTMQEVQSANPTEASNGFGDGHAPESRPGRGPAMRDLFATIAGMLLPLVTQLFGHGH</sequence>
<evidence type="ECO:0000256" key="5">
    <source>
        <dbReference type="ARBA" id="ARBA00023034"/>
    </source>
</evidence>
<dbReference type="PANTHER" id="PTHR16133:SF0">
    <property type="entry name" value="ZINC_IRON REGULATED TRANSPORTER-RELATED PROTEIN 102B, ISOFORM E"/>
    <property type="match status" value="1"/>
</dbReference>
<keyword evidence="4 8" id="KW-1133">Transmembrane helix</keyword>
<comment type="subcellular location">
    <subcellularLocation>
        <location evidence="1">Endomembrane system</location>
        <topology evidence="1">Multi-pass membrane protein</topology>
    </subcellularLocation>
    <subcellularLocation>
        <location evidence="2">Golgi apparatus membrane</location>
    </subcellularLocation>
</comment>
<dbReference type="InterPro" id="IPR003689">
    <property type="entry name" value="ZIP"/>
</dbReference>
<evidence type="ECO:0000313" key="10">
    <source>
        <dbReference type="Proteomes" id="UP000076632"/>
    </source>
</evidence>
<evidence type="ECO:0000256" key="8">
    <source>
        <dbReference type="SAM" id="Phobius"/>
    </source>
</evidence>
<proteinExistence type="predicted"/>
<organism evidence="9 10">
    <name type="scientific">Xylona heveae (strain CBS 132557 / TC161)</name>
    <dbReference type="NCBI Taxonomy" id="1328760"/>
    <lineage>
        <taxon>Eukaryota</taxon>
        <taxon>Fungi</taxon>
        <taxon>Dikarya</taxon>
        <taxon>Ascomycota</taxon>
        <taxon>Pezizomycotina</taxon>
        <taxon>Xylonomycetes</taxon>
        <taxon>Xylonales</taxon>
        <taxon>Xylonaceae</taxon>
        <taxon>Xylona</taxon>
    </lineage>
</organism>
<dbReference type="AlphaFoldDB" id="A0A165G1S0"/>
<reference evidence="9 10" key="1">
    <citation type="journal article" date="2016" name="Fungal Biol.">
        <title>The genome of Xylona heveae provides a window into fungal endophytism.</title>
        <authorList>
            <person name="Gazis R."/>
            <person name="Kuo A."/>
            <person name="Riley R."/>
            <person name="LaButti K."/>
            <person name="Lipzen A."/>
            <person name="Lin J."/>
            <person name="Amirebrahimi M."/>
            <person name="Hesse C.N."/>
            <person name="Spatafora J.W."/>
            <person name="Henrissat B."/>
            <person name="Hainaut M."/>
            <person name="Grigoriev I.V."/>
            <person name="Hibbett D.S."/>
        </authorList>
    </citation>
    <scope>NUCLEOTIDE SEQUENCE [LARGE SCALE GENOMIC DNA]</scope>
    <source>
        <strain evidence="9 10">TC161</strain>
    </source>
</reference>
<keyword evidence="3 8" id="KW-0812">Transmembrane</keyword>
<evidence type="ECO:0000256" key="7">
    <source>
        <dbReference type="SAM" id="MobiDB-lite"/>
    </source>
</evidence>
<evidence type="ECO:0000256" key="6">
    <source>
        <dbReference type="ARBA" id="ARBA00023136"/>
    </source>
</evidence>
<dbReference type="OrthoDB" id="19859at2759"/>
<protein>
    <submittedName>
        <fullName evidence="9">Zinc/iron permease</fullName>
    </submittedName>
</protein>
<dbReference type="RefSeq" id="XP_018187194.1">
    <property type="nucleotide sequence ID" value="XM_018336147.1"/>
</dbReference>
<accession>A0A165G1S0</accession>
<feature type="transmembrane region" description="Helical" evidence="8">
    <location>
        <begin position="345"/>
        <end position="368"/>
    </location>
</feature>
<evidence type="ECO:0000256" key="4">
    <source>
        <dbReference type="ARBA" id="ARBA00022989"/>
    </source>
</evidence>
<keyword evidence="6 8" id="KW-0472">Membrane</keyword>
<feature type="transmembrane region" description="Helical" evidence="8">
    <location>
        <begin position="435"/>
        <end position="452"/>
    </location>
</feature>
<feature type="transmembrane region" description="Helical" evidence="8">
    <location>
        <begin position="6"/>
        <end position="31"/>
    </location>
</feature>
<dbReference type="GO" id="GO:0000139">
    <property type="term" value="C:Golgi membrane"/>
    <property type="evidence" value="ECO:0007669"/>
    <property type="project" value="UniProtKB-SubCell"/>
</dbReference>
<dbReference type="OMA" id="DDFPSIC"/>
<dbReference type="GO" id="GO:0046873">
    <property type="term" value="F:metal ion transmembrane transporter activity"/>
    <property type="evidence" value="ECO:0007669"/>
    <property type="project" value="InterPro"/>
</dbReference>
<name>A0A165G1S0_XYLHT</name>
<keyword evidence="5" id="KW-0333">Golgi apparatus</keyword>
<evidence type="ECO:0000313" key="9">
    <source>
        <dbReference type="EMBL" id="KZF21639.1"/>
    </source>
</evidence>
<evidence type="ECO:0000256" key="3">
    <source>
        <dbReference type="ARBA" id="ARBA00022692"/>
    </source>
</evidence>
<dbReference type="GO" id="GO:0006829">
    <property type="term" value="P:zinc ion transport"/>
    <property type="evidence" value="ECO:0007669"/>
    <property type="project" value="InterPro"/>
</dbReference>
<feature type="region of interest" description="Disordered" evidence="7">
    <location>
        <begin position="126"/>
        <end position="204"/>
    </location>
</feature>
<feature type="region of interest" description="Disordered" evidence="7">
    <location>
        <begin position="408"/>
        <end position="428"/>
    </location>
</feature>
<dbReference type="STRING" id="1328760.A0A165G1S0"/>
<feature type="transmembrane region" description="Helical" evidence="8">
    <location>
        <begin position="311"/>
        <end position="333"/>
    </location>
</feature>